<accession>A0A292Q6C5</accession>
<dbReference type="PANTHER" id="PTHR43762">
    <property type="entry name" value="L-GULONOLACTONE OXIDASE"/>
    <property type="match status" value="1"/>
</dbReference>
<dbReference type="InterPro" id="IPR010031">
    <property type="entry name" value="FAD_lactone_oxidase-like"/>
</dbReference>
<sequence length="694" mass="79321">MSNRVPVPDTGKLNGHWILGEILDHISEFVEDFPNIDFDDLSTLVSDVRDHKADTETQLRLFLKVFRKTRTYKHAFKILDPQVKQQIDRFIEGDSASDVTQSGFEVLPSPAAIHHFKVLESILGWEDVPKIYEDKAGTKVMEVYADKTFDNWGLTVQNKPKFTFIPTTILGLENLVKYAGKEGLRIRCSGYRHTWAPMFSADNEILVSLLNIQKATQVPDPSTLFPPPQSNALNELKSIQIDDLTVPSKPGNICVRVGSAVTADEFRRWQIAHGTWALPMDVILVEVTMGGANAPICHGAGREHKTISDQVRKVEYVDAKGVHQTISDPELLKAAAGCFGLLGIVTHLTLELQPMSYAVMRPEKPDINLAIPPLKPEDVPFALRKTFTPEQLAEATRRFEERVEKDYYSEFFWFPFQQKAWVHCWNPVDHQEGAEQYPPTFEIWLQWIQGWLGGVIIETEFFKAIPGRWQAEFLATLSMAALPPQFFGKHDTEIKTSMPDALHFRRGTQNMRCRDMEFQIPIPSRKDDPSKPDWTIVQRAWWDAINLVYSDPESPMRLTLELRIMADSDIIMAPQRGNKHGTASIEVLSIPDAVSDGEWKPFLQLIADKWMSYGKIYGQELNVRPHWAKEWEGLNLDGIPARKYLKTVAYKEEIPEFRDTLKKIGEVQKWQLSDLKKLFSNELWDDLVLDTVQI</sequence>
<keyword evidence="4" id="KW-1185">Reference proteome</keyword>
<dbReference type="InterPro" id="IPR036318">
    <property type="entry name" value="FAD-bd_PCMH-like_sf"/>
</dbReference>
<dbReference type="InterPro" id="IPR016169">
    <property type="entry name" value="FAD-bd_PCMH_sub2"/>
</dbReference>
<evidence type="ECO:0000259" key="2">
    <source>
        <dbReference type="PROSITE" id="PS51387"/>
    </source>
</evidence>
<dbReference type="GO" id="GO:0016020">
    <property type="term" value="C:membrane"/>
    <property type="evidence" value="ECO:0007669"/>
    <property type="project" value="InterPro"/>
</dbReference>
<dbReference type="InterPro" id="IPR016166">
    <property type="entry name" value="FAD-bd_PCMH"/>
</dbReference>
<dbReference type="AlphaFoldDB" id="A0A292Q6C5"/>
<gene>
    <name evidence="3" type="ORF">GSTUAT00000593001</name>
</gene>
<dbReference type="Proteomes" id="UP001412239">
    <property type="component" value="Unassembled WGS sequence"/>
</dbReference>
<proteinExistence type="predicted"/>
<organism evidence="3 4">
    <name type="scientific">Tuber aestivum</name>
    <name type="common">summer truffle</name>
    <dbReference type="NCBI Taxonomy" id="59557"/>
    <lineage>
        <taxon>Eukaryota</taxon>
        <taxon>Fungi</taxon>
        <taxon>Dikarya</taxon>
        <taxon>Ascomycota</taxon>
        <taxon>Pezizomycotina</taxon>
        <taxon>Pezizomycetes</taxon>
        <taxon>Pezizales</taxon>
        <taxon>Tuberaceae</taxon>
        <taxon>Tuber</taxon>
    </lineage>
</organism>
<reference evidence="3" key="1">
    <citation type="submission" date="2015-10" db="EMBL/GenBank/DDBJ databases">
        <authorList>
            <person name="Regsiter A."/>
            <person name="william w."/>
        </authorList>
    </citation>
    <scope>NUCLEOTIDE SEQUENCE</scope>
    <source>
        <strain evidence="3">Montdore</strain>
    </source>
</reference>
<keyword evidence="1" id="KW-0560">Oxidoreductase</keyword>
<name>A0A292Q6C5_9PEZI</name>
<dbReference type="PROSITE" id="PS51387">
    <property type="entry name" value="FAD_PCMH"/>
    <property type="match status" value="1"/>
</dbReference>
<dbReference type="SUPFAM" id="SSF56176">
    <property type="entry name" value="FAD-binding/transporter-associated domain-like"/>
    <property type="match status" value="1"/>
</dbReference>
<evidence type="ECO:0000313" key="3">
    <source>
        <dbReference type="EMBL" id="CUS15336.1"/>
    </source>
</evidence>
<dbReference type="EMBL" id="LN890948">
    <property type="protein sequence ID" value="CUS15336.1"/>
    <property type="molecule type" value="Genomic_DNA"/>
</dbReference>
<dbReference type="GO" id="GO:0005739">
    <property type="term" value="C:mitochondrion"/>
    <property type="evidence" value="ECO:0007669"/>
    <property type="project" value="TreeGrafter"/>
</dbReference>
<evidence type="ECO:0000313" key="4">
    <source>
        <dbReference type="Proteomes" id="UP001412239"/>
    </source>
</evidence>
<dbReference type="GO" id="GO:0071949">
    <property type="term" value="F:FAD binding"/>
    <property type="evidence" value="ECO:0007669"/>
    <property type="project" value="InterPro"/>
</dbReference>
<evidence type="ECO:0000256" key="1">
    <source>
        <dbReference type="ARBA" id="ARBA00023002"/>
    </source>
</evidence>
<dbReference type="PANTHER" id="PTHR43762:SF1">
    <property type="entry name" value="D-ARABINONO-1,4-LACTONE OXIDASE"/>
    <property type="match status" value="1"/>
</dbReference>
<dbReference type="GO" id="GO:0003885">
    <property type="term" value="F:D-arabinono-1,4-lactone oxidase activity"/>
    <property type="evidence" value="ECO:0007669"/>
    <property type="project" value="InterPro"/>
</dbReference>
<feature type="domain" description="FAD-binding PCMH-type" evidence="2">
    <location>
        <begin position="156"/>
        <end position="355"/>
    </location>
</feature>
<protein>
    <recommendedName>
        <fullName evidence="2">FAD-binding PCMH-type domain-containing protein</fullName>
    </recommendedName>
</protein>
<dbReference type="Pfam" id="PF04030">
    <property type="entry name" value="ALO"/>
    <property type="match status" value="1"/>
</dbReference>
<dbReference type="Gene3D" id="3.30.465.10">
    <property type="match status" value="1"/>
</dbReference>
<dbReference type="InterPro" id="IPR016167">
    <property type="entry name" value="FAD-bd_PCMH_sub1"/>
</dbReference>
<dbReference type="InterPro" id="IPR007173">
    <property type="entry name" value="ALO_C"/>
</dbReference>
<dbReference type="Gene3D" id="3.30.43.10">
    <property type="entry name" value="Uridine Diphospho-n-acetylenolpyruvylglucosamine Reductase, domain 2"/>
    <property type="match status" value="1"/>
</dbReference>